<keyword evidence="1" id="KW-0805">Transcription regulation</keyword>
<dbReference type="Gene3D" id="1.10.357.10">
    <property type="entry name" value="Tetracycline Repressor, domain 2"/>
    <property type="match status" value="1"/>
</dbReference>
<gene>
    <name evidence="6" type="ORF">SAMN05421854_116133</name>
</gene>
<dbReference type="STRING" id="112413.SAMN05421854_116133"/>
<dbReference type="InterPro" id="IPR011075">
    <property type="entry name" value="TetR_C"/>
</dbReference>
<organism evidence="6 7">
    <name type="scientific">Amycolatopsis rubida</name>
    <dbReference type="NCBI Taxonomy" id="112413"/>
    <lineage>
        <taxon>Bacteria</taxon>
        <taxon>Bacillati</taxon>
        <taxon>Actinomycetota</taxon>
        <taxon>Actinomycetes</taxon>
        <taxon>Pseudonocardiales</taxon>
        <taxon>Pseudonocardiaceae</taxon>
        <taxon>Amycolatopsis</taxon>
    </lineage>
</organism>
<evidence type="ECO:0000256" key="4">
    <source>
        <dbReference type="PROSITE-ProRule" id="PRU00335"/>
    </source>
</evidence>
<dbReference type="InterPro" id="IPR036271">
    <property type="entry name" value="Tet_transcr_reg_TetR-rel_C_sf"/>
</dbReference>
<evidence type="ECO:0000259" key="5">
    <source>
        <dbReference type="PROSITE" id="PS50977"/>
    </source>
</evidence>
<feature type="DNA-binding region" description="H-T-H motif" evidence="4">
    <location>
        <begin position="29"/>
        <end position="48"/>
    </location>
</feature>
<keyword evidence="3" id="KW-0804">Transcription</keyword>
<name>A0A1I5ZVD2_9PSEU</name>
<dbReference type="InterPro" id="IPR009057">
    <property type="entry name" value="Homeodomain-like_sf"/>
</dbReference>
<dbReference type="OrthoDB" id="9805134at2"/>
<evidence type="ECO:0000256" key="3">
    <source>
        <dbReference type="ARBA" id="ARBA00023163"/>
    </source>
</evidence>
<evidence type="ECO:0000313" key="7">
    <source>
        <dbReference type="Proteomes" id="UP000199137"/>
    </source>
</evidence>
<reference evidence="6 7" key="1">
    <citation type="submission" date="2016-10" db="EMBL/GenBank/DDBJ databases">
        <authorList>
            <person name="de Groot N.N."/>
        </authorList>
    </citation>
    <scope>NUCLEOTIDE SEQUENCE [LARGE SCALE GENOMIC DNA]</scope>
    <source>
        <strain evidence="6 7">DSM 44637</strain>
    </source>
</reference>
<dbReference type="Gene3D" id="1.10.10.60">
    <property type="entry name" value="Homeodomain-like"/>
    <property type="match status" value="1"/>
</dbReference>
<dbReference type="EMBL" id="FOWC01000016">
    <property type="protein sequence ID" value="SFQ60426.1"/>
    <property type="molecule type" value="Genomic_DNA"/>
</dbReference>
<dbReference type="Proteomes" id="UP000199137">
    <property type="component" value="Unassembled WGS sequence"/>
</dbReference>
<evidence type="ECO:0000256" key="1">
    <source>
        <dbReference type="ARBA" id="ARBA00023015"/>
    </source>
</evidence>
<evidence type="ECO:0000313" key="6">
    <source>
        <dbReference type="EMBL" id="SFQ60426.1"/>
    </source>
</evidence>
<dbReference type="InterPro" id="IPR001647">
    <property type="entry name" value="HTH_TetR"/>
</dbReference>
<feature type="domain" description="HTH tetR-type" evidence="5">
    <location>
        <begin position="6"/>
        <end position="66"/>
    </location>
</feature>
<proteinExistence type="predicted"/>
<dbReference type="PROSITE" id="PS50977">
    <property type="entry name" value="HTH_TETR_2"/>
    <property type="match status" value="1"/>
</dbReference>
<dbReference type="PANTHER" id="PTHR47506">
    <property type="entry name" value="TRANSCRIPTIONAL REGULATORY PROTEIN"/>
    <property type="match status" value="1"/>
</dbReference>
<sequence>MPRPREFDETEALEGAMNAFWARGYEATSTGELCAATGLGRSSIYNTFSSKHELFRRALGHYSRRGIRMRETLLDNAPDGLGAIRLLLASAIDDELETGRRGCLMVNTIAEFGTTDPEVAAQVNADTEAHLSALAHVARTGQADGSVTRDRDAADIATFIHATISGIRTMSRRGAERKALTSVAELATSAVSRR</sequence>
<dbReference type="Pfam" id="PF16925">
    <property type="entry name" value="TetR_C_13"/>
    <property type="match status" value="1"/>
</dbReference>
<protein>
    <submittedName>
        <fullName evidence="6">DNA-binding transcriptional regulator, AcrR family</fullName>
    </submittedName>
</protein>
<keyword evidence="2 4" id="KW-0238">DNA-binding</keyword>
<dbReference type="Pfam" id="PF00440">
    <property type="entry name" value="TetR_N"/>
    <property type="match status" value="1"/>
</dbReference>
<dbReference type="AlphaFoldDB" id="A0A1I5ZVD2"/>
<evidence type="ECO:0000256" key="2">
    <source>
        <dbReference type="ARBA" id="ARBA00023125"/>
    </source>
</evidence>
<dbReference type="SUPFAM" id="SSF46689">
    <property type="entry name" value="Homeodomain-like"/>
    <property type="match status" value="1"/>
</dbReference>
<dbReference type="GO" id="GO:0003677">
    <property type="term" value="F:DNA binding"/>
    <property type="evidence" value="ECO:0007669"/>
    <property type="project" value="UniProtKB-UniRule"/>
</dbReference>
<dbReference type="PANTHER" id="PTHR47506:SF1">
    <property type="entry name" value="HTH-TYPE TRANSCRIPTIONAL REGULATOR YJDC"/>
    <property type="match status" value="1"/>
</dbReference>
<accession>A0A1I5ZVD2</accession>
<dbReference type="RefSeq" id="WP_093576527.1">
    <property type="nucleotide sequence ID" value="NZ_FOWC01000016.1"/>
</dbReference>
<dbReference type="SUPFAM" id="SSF48498">
    <property type="entry name" value="Tetracyclin repressor-like, C-terminal domain"/>
    <property type="match status" value="1"/>
</dbReference>